<dbReference type="EMBL" id="AY458423">
    <property type="protein sequence ID" value="AAR24544.1"/>
    <property type="molecule type" value="Genomic_DNA"/>
</dbReference>
<organism evidence="2">
    <name type="scientific">uncultured euryarchaeote</name>
    <dbReference type="NCBI Taxonomy" id="114243"/>
    <lineage>
        <taxon>Archaea</taxon>
        <taxon>Methanobacteriati</taxon>
        <taxon>Methanobacteriota</taxon>
        <taxon>environmental samples</taxon>
    </lineage>
</organism>
<reference evidence="2" key="1">
    <citation type="journal article" date="2004" name="Appl. Environ. Microbiol.">
        <title>Phylogenetic characterization of methanogenic assemblages in eutrophic and oligotrophic areas of the Florida Everglades.</title>
        <authorList>
            <person name="Castro H."/>
            <person name="Ogram A."/>
            <person name="Reddy K.R."/>
        </authorList>
    </citation>
    <scope>NUCLEOTIDE SEQUENCE</scope>
</reference>
<dbReference type="AlphaFoldDB" id="Q6SIF6"/>
<sequence>GGVGFHTVCNSRVHRQHSRGLYVLGHGQDQEQVRRIRKDKAFDGEHRAARERGQLLRARDVREIPCRDGSPLRWLPESDGRGRRERYRGCYGNRDSGRRRQRMVPVDDPAQGAPRKAWLLRIRSAGPVRCLEQLRVQKRRGSALRAERSELPKLRNE</sequence>
<feature type="non-terminal residue" evidence="2">
    <location>
        <position position="1"/>
    </location>
</feature>
<protein>
    <submittedName>
        <fullName evidence="2">Methyl-coenzyme M reductase alpha subunit</fullName>
    </submittedName>
</protein>
<feature type="region of interest" description="Disordered" evidence="1">
    <location>
        <begin position="72"/>
        <end position="111"/>
    </location>
</feature>
<name>Q6SIF6_9EURY</name>
<gene>
    <name evidence="2" type="primary">mcrA</name>
</gene>
<evidence type="ECO:0000313" key="2">
    <source>
        <dbReference type="EMBL" id="AAR24544.1"/>
    </source>
</evidence>
<feature type="non-terminal residue" evidence="2">
    <location>
        <position position="157"/>
    </location>
</feature>
<accession>Q6SIF6</accession>
<proteinExistence type="predicted"/>
<evidence type="ECO:0000256" key="1">
    <source>
        <dbReference type="SAM" id="MobiDB-lite"/>
    </source>
</evidence>